<feature type="domain" description="Enolpyruvate transferase" evidence="8">
    <location>
        <begin position="7"/>
        <end position="404"/>
    </location>
</feature>
<keyword evidence="7" id="KW-0963">Cytoplasm</keyword>
<keyword evidence="4 7" id="KW-0808">Transferase</keyword>
<feature type="binding site" evidence="7">
    <location>
        <position position="395"/>
    </location>
    <ligand>
        <name>phosphoenolpyruvate</name>
        <dbReference type="ChEBI" id="CHEBI:58702"/>
    </ligand>
</feature>
<dbReference type="EMBL" id="DVOE01000068">
    <property type="protein sequence ID" value="HIU99082.1"/>
    <property type="molecule type" value="Genomic_DNA"/>
</dbReference>
<feature type="binding site" evidence="7">
    <location>
        <position position="21"/>
    </location>
    <ligand>
        <name>3-phosphoshikimate</name>
        <dbReference type="ChEBI" id="CHEBI:145989"/>
    </ligand>
</feature>
<evidence type="ECO:0000259" key="8">
    <source>
        <dbReference type="Pfam" id="PF00275"/>
    </source>
</evidence>
<organism evidence="9 10">
    <name type="scientific">Candidatus Limadaptatus stercoripullorum</name>
    <dbReference type="NCBI Taxonomy" id="2840846"/>
    <lineage>
        <taxon>Bacteria</taxon>
        <taxon>Bacillati</taxon>
        <taxon>Bacillota</taxon>
        <taxon>Clostridia</taxon>
        <taxon>Eubacteriales</taxon>
        <taxon>Candidatus Limadaptatus</taxon>
    </lineage>
</organism>
<dbReference type="GO" id="GO:0008652">
    <property type="term" value="P:amino acid biosynthetic process"/>
    <property type="evidence" value="ECO:0007669"/>
    <property type="project" value="UniProtKB-KW"/>
</dbReference>
<comment type="subcellular location">
    <subcellularLocation>
        <location evidence="7">Cytoplasm</location>
    </subcellularLocation>
</comment>
<feature type="binding site" evidence="7">
    <location>
        <position position="159"/>
    </location>
    <ligand>
        <name>3-phosphoshikimate</name>
        <dbReference type="ChEBI" id="CHEBI:145989"/>
    </ligand>
</feature>
<dbReference type="Gene3D" id="3.65.10.10">
    <property type="entry name" value="Enolpyruvate transferase domain"/>
    <property type="match status" value="2"/>
</dbReference>
<dbReference type="PANTHER" id="PTHR21090:SF5">
    <property type="entry name" value="PENTAFUNCTIONAL AROM POLYPEPTIDE"/>
    <property type="match status" value="1"/>
</dbReference>
<evidence type="ECO:0000256" key="2">
    <source>
        <dbReference type="ARBA" id="ARBA00009948"/>
    </source>
</evidence>
<reference evidence="9" key="2">
    <citation type="journal article" date="2021" name="PeerJ">
        <title>Extensive microbial diversity within the chicken gut microbiome revealed by metagenomics and culture.</title>
        <authorList>
            <person name="Gilroy R."/>
            <person name="Ravi A."/>
            <person name="Getino M."/>
            <person name="Pursley I."/>
            <person name="Horton D.L."/>
            <person name="Alikhan N.F."/>
            <person name="Baker D."/>
            <person name="Gharbi K."/>
            <person name="Hall N."/>
            <person name="Watson M."/>
            <person name="Adriaenssens E.M."/>
            <person name="Foster-Nyarko E."/>
            <person name="Jarju S."/>
            <person name="Secka A."/>
            <person name="Antonio M."/>
            <person name="Oren A."/>
            <person name="Chaudhuri R.R."/>
            <person name="La Ragione R."/>
            <person name="Hildebrand F."/>
            <person name="Pallen M.J."/>
        </authorList>
    </citation>
    <scope>NUCLEOTIDE SEQUENCE</scope>
    <source>
        <strain evidence="9">10406</strain>
    </source>
</reference>
<dbReference type="PROSITE" id="PS00885">
    <property type="entry name" value="EPSP_SYNTHASE_2"/>
    <property type="match status" value="1"/>
</dbReference>
<dbReference type="NCBIfam" id="TIGR01356">
    <property type="entry name" value="aroA"/>
    <property type="match status" value="1"/>
</dbReference>
<feature type="binding site" evidence="7">
    <location>
        <position position="20"/>
    </location>
    <ligand>
        <name>phosphoenolpyruvate</name>
        <dbReference type="ChEBI" id="CHEBI:58702"/>
    </ligand>
</feature>
<evidence type="ECO:0000256" key="7">
    <source>
        <dbReference type="HAMAP-Rule" id="MF_00210"/>
    </source>
</evidence>
<keyword evidence="5 7" id="KW-0057">Aromatic amino acid biosynthesis</keyword>
<feature type="binding site" evidence="7">
    <location>
        <position position="298"/>
    </location>
    <ligand>
        <name>3-phosphoshikimate</name>
        <dbReference type="ChEBI" id="CHEBI:145989"/>
    </ligand>
</feature>
<dbReference type="InterPro" id="IPR013792">
    <property type="entry name" value="RNA3'P_cycl/enolpyr_Trfase_a/b"/>
</dbReference>
<dbReference type="Pfam" id="PF00275">
    <property type="entry name" value="EPSP_synthase"/>
    <property type="match status" value="1"/>
</dbReference>
<comment type="function">
    <text evidence="7">Catalyzes the transfer of the enolpyruvyl moiety of phosphoenolpyruvate (PEP) to the 5-hydroxyl of shikimate-3-phosphate (S3P) to produce enolpyruvyl shikimate-3-phosphate and inorganic phosphate.</text>
</comment>
<dbReference type="InterPro" id="IPR001986">
    <property type="entry name" value="Enolpyruvate_Tfrase_dom"/>
</dbReference>
<dbReference type="InterPro" id="IPR036968">
    <property type="entry name" value="Enolpyruvate_Tfrase_sf"/>
</dbReference>
<dbReference type="PANTHER" id="PTHR21090">
    <property type="entry name" value="AROM/DEHYDROQUINATE SYNTHASE"/>
    <property type="match status" value="1"/>
</dbReference>
<evidence type="ECO:0000256" key="1">
    <source>
        <dbReference type="ARBA" id="ARBA00004811"/>
    </source>
</evidence>
<accession>A0A9D1N9L7</accession>
<evidence type="ECO:0000313" key="9">
    <source>
        <dbReference type="EMBL" id="HIU99082.1"/>
    </source>
</evidence>
<evidence type="ECO:0000256" key="6">
    <source>
        <dbReference type="ARBA" id="ARBA00044633"/>
    </source>
</evidence>
<dbReference type="GO" id="GO:0009073">
    <property type="term" value="P:aromatic amino acid family biosynthetic process"/>
    <property type="evidence" value="ECO:0007669"/>
    <property type="project" value="UniProtKB-KW"/>
</dbReference>
<comment type="caution">
    <text evidence="7">Lacks conserved residue(s) required for the propagation of feature annotation.</text>
</comment>
<reference evidence="9" key="1">
    <citation type="submission" date="2020-10" db="EMBL/GenBank/DDBJ databases">
        <authorList>
            <person name="Gilroy R."/>
        </authorList>
    </citation>
    <scope>NUCLEOTIDE SEQUENCE</scope>
    <source>
        <strain evidence="9">10406</strain>
    </source>
</reference>
<dbReference type="InterPro" id="IPR023193">
    <property type="entry name" value="EPSP_synthase_CS"/>
</dbReference>
<feature type="binding site" evidence="7">
    <location>
        <position position="160"/>
    </location>
    <ligand>
        <name>3-phosphoshikimate</name>
        <dbReference type="ChEBI" id="CHEBI:145989"/>
    </ligand>
</feature>
<dbReference type="PIRSF" id="PIRSF000505">
    <property type="entry name" value="EPSPS"/>
    <property type="match status" value="1"/>
</dbReference>
<feature type="binding site" evidence="7">
    <location>
        <position position="20"/>
    </location>
    <ligand>
        <name>3-phosphoshikimate</name>
        <dbReference type="ChEBI" id="CHEBI:145989"/>
    </ligand>
</feature>
<feature type="binding site" evidence="7">
    <location>
        <position position="371"/>
    </location>
    <ligand>
        <name>phosphoenolpyruvate</name>
        <dbReference type="ChEBI" id="CHEBI:58702"/>
    </ligand>
</feature>
<keyword evidence="3 7" id="KW-0028">Amino-acid biosynthesis</keyword>
<evidence type="ECO:0000256" key="5">
    <source>
        <dbReference type="ARBA" id="ARBA00023141"/>
    </source>
</evidence>
<evidence type="ECO:0000256" key="3">
    <source>
        <dbReference type="ARBA" id="ARBA00022605"/>
    </source>
</evidence>
<gene>
    <name evidence="7 9" type="primary">aroA</name>
    <name evidence="9" type="ORF">IAC73_04510</name>
</gene>
<evidence type="ECO:0000313" key="10">
    <source>
        <dbReference type="Proteomes" id="UP000886857"/>
    </source>
</evidence>
<protein>
    <recommendedName>
        <fullName evidence="7">3-phosphoshikimate 1-carboxyvinyltransferase</fullName>
        <ecNumber evidence="7">2.5.1.19</ecNumber>
    </recommendedName>
    <alternativeName>
        <fullName evidence="7">5-enolpyruvylshikimate-3-phosphate synthase</fullName>
        <shortName evidence="7">EPSP synthase</shortName>
        <shortName evidence="7">EPSPS</shortName>
    </alternativeName>
</protein>
<name>A0A9D1N9L7_9FIRM</name>
<dbReference type="HAMAP" id="MF_00210">
    <property type="entry name" value="EPSP_synth"/>
    <property type="match status" value="1"/>
</dbReference>
<dbReference type="Proteomes" id="UP000886857">
    <property type="component" value="Unassembled WGS sequence"/>
</dbReference>
<feature type="binding site" evidence="7">
    <location>
        <position position="160"/>
    </location>
    <ligand>
        <name>phosphoenolpyruvate</name>
        <dbReference type="ChEBI" id="CHEBI:58702"/>
    </ligand>
</feature>
<comment type="similarity">
    <text evidence="2 7">Belongs to the EPSP synthase family.</text>
</comment>
<dbReference type="GO" id="GO:0009423">
    <property type="term" value="P:chorismate biosynthetic process"/>
    <property type="evidence" value="ECO:0007669"/>
    <property type="project" value="UniProtKB-UniRule"/>
</dbReference>
<comment type="subunit">
    <text evidence="7">Monomer.</text>
</comment>
<dbReference type="GO" id="GO:0005737">
    <property type="term" value="C:cytoplasm"/>
    <property type="evidence" value="ECO:0007669"/>
    <property type="project" value="UniProtKB-SubCell"/>
</dbReference>
<feature type="binding site" evidence="7">
    <location>
        <position position="325"/>
    </location>
    <ligand>
        <name>3-phosphoshikimate</name>
        <dbReference type="ChEBI" id="CHEBI:145989"/>
    </ligand>
</feature>
<dbReference type="GO" id="GO:0003866">
    <property type="term" value="F:3-phosphoshikimate 1-carboxyvinyltransferase activity"/>
    <property type="evidence" value="ECO:0007669"/>
    <property type="project" value="UniProtKB-UniRule"/>
</dbReference>
<feature type="binding site" evidence="7">
    <location>
        <position position="329"/>
    </location>
    <ligand>
        <name>phosphoenolpyruvate</name>
        <dbReference type="ChEBI" id="CHEBI:58702"/>
    </ligand>
</feature>
<dbReference type="EC" id="2.5.1.19" evidence="7"/>
<sequence>MKLTVQKSEVCGVVQAPPSKSHLHRLLTAAALARGECFVRAGEPSEDILRTADCLTALGARVERTEDGFLVRPAGEIVRGAVLDAGESGTTLRFMLPVSCALGADARLTGRGRLPSRPLGGLLGTLGAAGIEFSSDRLPLRATGRLVPGDYRVDASVSSQYVSGMLLALGSLDGVSTLTAEGRQVSRGYIDMTLEVMRLFGARAEEKGGVFTVGGGYVSPGETAAEGDWSGAAFMLAAGALAGDVTVTGLDPESRQRDRAIADILREMGCDMTFTEMGCRAVKSRLRGVRTDVTDIPDLAPVLSVLMAAAEGESVMTGVLRLRDKESDRLSAIIKNLEAMGVTVRAAGDSLTICGGGIRRGFEAEGFADHRMVMSAAVAALAAGGSVTDAEAVAKSYPAFVKDLAATGGKVYETV</sequence>
<comment type="catalytic activity">
    <reaction evidence="6">
        <text>3-phosphoshikimate + phosphoenolpyruvate = 5-O-(1-carboxyvinyl)-3-phosphoshikimate + phosphate</text>
        <dbReference type="Rhea" id="RHEA:21256"/>
        <dbReference type="ChEBI" id="CHEBI:43474"/>
        <dbReference type="ChEBI" id="CHEBI:57701"/>
        <dbReference type="ChEBI" id="CHEBI:58702"/>
        <dbReference type="ChEBI" id="CHEBI:145989"/>
        <dbReference type="EC" id="2.5.1.19"/>
    </reaction>
    <physiologicalReaction direction="left-to-right" evidence="6">
        <dbReference type="Rhea" id="RHEA:21257"/>
    </physiologicalReaction>
</comment>
<feature type="active site" description="Proton acceptor" evidence="7">
    <location>
        <position position="298"/>
    </location>
</feature>
<comment type="pathway">
    <text evidence="1 7">Metabolic intermediate biosynthesis; chorismate biosynthesis; chorismate from D-erythrose 4-phosphate and phosphoenolpyruvate: step 6/7.</text>
</comment>
<dbReference type="InterPro" id="IPR006264">
    <property type="entry name" value="EPSP_synthase"/>
</dbReference>
<dbReference type="SUPFAM" id="SSF55205">
    <property type="entry name" value="EPT/RTPC-like"/>
    <property type="match status" value="1"/>
</dbReference>
<evidence type="ECO:0000256" key="4">
    <source>
        <dbReference type="ARBA" id="ARBA00022679"/>
    </source>
</evidence>
<feature type="binding site" evidence="7">
    <location>
        <position position="158"/>
    </location>
    <ligand>
        <name>3-phosphoshikimate</name>
        <dbReference type="ChEBI" id="CHEBI:145989"/>
    </ligand>
</feature>
<dbReference type="CDD" id="cd01556">
    <property type="entry name" value="EPSP_synthase"/>
    <property type="match status" value="1"/>
</dbReference>
<feature type="binding site" evidence="7">
    <location>
        <position position="186"/>
    </location>
    <ligand>
        <name>3-phosphoshikimate</name>
        <dbReference type="ChEBI" id="CHEBI:145989"/>
    </ligand>
</feature>
<proteinExistence type="inferred from homology"/>
<feature type="binding site" evidence="7">
    <location>
        <position position="89"/>
    </location>
    <ligand>
        <name>phosphoenolpyruvate</name>
        <dbReference type="ChEBI" id="CHEBI:58702"/>
    </ligand>
</feature>
<feature type="binding site" evidence="7">
    <location>
        <position position="25"/>
    </location>
    <ligand>
        <name>3-phosphoshikimate</name>
        <dbReference type="ChEBI" id="CHEBI:145989"/>
    </ligand>
</feature>
<dbReference type="AlphaFoldDB" id="A0A9D1N9L7"/>
<comment type="caution">
    <text evidence="9">The sequence shown here is derived from an EMBL/GenBank/DDBJ whole genome shotgun (WGS) entry which is preliminary data.</text>
</comment>
<feature type="binding site" evidence="7">
    <location>
        <position position="117"/>
    </location>
    <ligand>
        <name>phosphoenolpyruvate</name>
        <dbReference type="ChEBI" id="CHEBI:58702"/>
    </ligand>
</feature>